<dbReference type="KEGG" id="hni:W911_09445"/>
<protein>
    <submittedName>
        <fullName evidence="1">Uncharacterized protein</fullName>
    </submittedName>
</protein>
<dbReference type="AlphaFoldDB" id="V5SDF7"/>
<dbReference type="Proteomes" id="UP000018542">
    <property type="component" value="Chromosome"/>
</dbReference>
<gene>
    <name evidence="1" type="ORF">W911_09445</name>
</gene>
<evidence type="ECO:0000313" key="1">
    <source>
        <dbReference type="EMBL" id="AHB48563.1"/>
    </source>
</evidence>
<evidence type="ECO:0000313" key="2">
    <source>
        <dbReference type="Proteomes" id="UP000018542"/>
    </source>
</evidence>
<reference evidence="1 2" key="1">
    <citation type="journal article" date="2014" name="Genome Announc.">
        <title>Complete Genome Sequence of Hyphomicrobium nitrativorans Strain NL23, a Denitrifying Bacterium Isolated from Biofilm of a Methanol-Fed Denitrification System Treating Seawater at the Montreal Biodome.</title>
        <authorList>
            <person name="Martineau C."/>
            <person name="Villeneuve C."/>
            <person name="Mauffrey F."/>
            <person name="Villemur R."/>
        </authorList>
    </citation>
    <scope>NUCLEOTIDE SEQUENCE [LARGE SCALE GENOMIC DNA]</scope>
    <source>
        <strain evidence="1">NL23</strain>
    </source>
</reference>
<dbReference type="RefSeq" id="WP_023787256.1">
    <property type="nucleotide sequence ID" value="NC_022997.1"/>
</dbReference>
<accession>V5SDF7</accession>
<dbReference type="PATRIC" id="fig|1029756.8.peg.1968"/>
<name>V5SDF7_9HYPH</name>
<dbReference type="EMBL" id="CP006912">
    <property type="protein sequence ID" value="AHB48563.1"/>
    <property type="molecule type" value="Genomic_DNA"/>
</dbReference>
<dbReference type="OrthoDB" id="9804253at2"/>
<dbReference type="STRING" id="1029756.W911_09445"/>
<dbReference type="HOGENOM" id="CLU_2523065_0_0_5"/>
<organism evidence="1 2">
    <name type="scientific">Hyphomicrobium nitrativorans NL23</name>
    <dbReference type="NCBI Taxonomy" id="1029756"/>
    <lineage>
        <taxon>Bacteria</taxon>
        <taxon>Pseudomonadati</taxon>
        <taxon>Pseudomonadota</taxon>
        <taxon>Alphaproteobacteria</taxon>
        <taxon>Hyphomicrobiales</taxon>
        <taxon>Hyphomicrobiaceae</taxon>
        <taxon>Hyphomicrobium</taxon>
    </lineage>
</organism>
<sequence length="84" mass="9452">MRSADVIAISEPFNGPRKVDADTLIRKVADTLHRLNQQIATAVEAGVTIELMRGSRFHNGRGQWGDQMIPIVRIAETPRENERE</sequence>
<proteinExistence type="predicted"/>
<keyword evidence="2" id="KW-1185">Reference proteome</keyword>